<dbReference type="Pfam" id="PF00651">
    <property type="entry name" value="BTB"/>
    <property type="match status" value="1"/>
</dbReference>
<keyword evidence="4" id="KW-1185">Reference proteome</keyword>
<dbReference type="PANTHER" id="PTHR22743">
    <property type="entry name" value="MEPRIN/TRAF-LIKE MATH FAMILY-C.ELEGANS"/>
    <property type="match status" value="1"/>
</dbReference>
<name>A0AAE9F8N7_CAEBR</name>
<gene>
    <name evidence="3" type="ORF">L5515_009365</name>
</gene>
<dbReference type="InterPro" id="IPR052664">
    <property type="entry name" value="BTB-MATH_domain_protein"/>
</dbReference>
<dbReference type="Proteomes" id="UP000829354">
    <property type="component" value="Chromosome V"/>
</dbReference>
<dbReference type="SUPFAM" id="SSF54695">
    <property type="entry name" value="POZ domain"/>
    <property type="match status" value="1"/>
</dbReference>
<feature type="domain" description="BTB" evidence="2">
    <location>
        <begin position="114"/>
        <end position="155"/>
    </location>
</feature>
<dbReference type="PANTHER" id="PTHR22743:SF165">
    <property type="entry name" value="BTB AND MATH DOMAIN CONTAINING-RELATED"/>
    <property type="match status" value="1"/>
</dbReference>
<dbReference type="EMBL" id="CP092624">
    <property type="protein sequence ID" value="UMM37680.1"/>
    <property type="molecule type" value="Genomic_DNA"/>
</dbReference>
<dbReference type="InterPro" id="IPR000210">
    <property type="entry name" value="BTB/POZ_dom"/>
</dbReference>
<reference evidence="3 4" key="1">
    <citation type="submission" date="2022-04" db="EMBL/GenBank/DDBJ databases">
        <title>Chromosome-level reference genomes for two strains of Caenorhabditis briggsae: an improved platform for comparative genomics.</title>
        <authorList>
            <person name="Stevens L."/>
            <person name="Andersen E."/>
        </authorList>
    </citation>
    <scope>NUCLEOTIDE SEQUENCE [LARGE SCALE GENOMIC DNA]</scope>
    <source>
        <strain evidence="3">VX34</strain>
        <tissue evidence="3">Whole-organism</tissue>
    </source>
</reference>
<feature type="region of interest" description="Disordered" evidence="1">
    <location>
        <begin position="1"/>
        <end position="23"/>
    </location>
</feature>
<evidence type="ECO:0000256" key="1">
    <source>
        <dbReference type="SAM" id="MobiDB-lite"/>
    </source>
</evidence>
<proteinExistence type="predicted"/>
<feature type="compositionally biased region" description="Basic and acidic residues" evidence="1">
    <location>
        <begin position="9"/>
        <end position="23"/>
    </location>
</feature>
<organism evidence="3 4">
    <name type="scientific">Caenorhabditis briggsae</name>
    <dbReference type="NCBI Taxonomy" id="6238"/>
    <lineage>
        <taxon>Eukaryota</taxon>
        <taxon>Metazoa</taxon>
        <taxon>Ecdysozoa</taxon>
        <taxon>Nematoda</taxon>
        <taxon>Chromadorea</taxon>
        <taxon>Rhabditida</taxon>
        <taxon>Rhabditina</taxon>
        <taxon>Rhabditomorpha</taxon>
        <taxon>Rhabditoidea</taxon>
        <taxon>Rhabditidae</taxon>
        <taxon>Peloderinae</taxon>
        <taxon>Caenorhabditis</taxon>
    </lineage>
</organism>
<accession>A0AAE9F8N7</accession>
<evidence type="ECO:0000259" key="2">
    <source>
        <dbReference type="Pfam" id="PF00651"/>
    </source>
</evidence>
<evidence type="ECO:0000313" key="3">
    <source>
        <dbReference type="EMBL" id="UMM37680.1"/>
    </source>
</evidence>
<sequence>MANNEQGEIEPKTSEKNEVLEELNSHKQKFDEITEKLRSVEESVSKISILSNIQNQSNKELKREKRFVLKHEFKNVADLRVFGLMKSKKQEHFNAKWNMGLKRYESHVECYLCYDFQNFLELIYGESSIDDDTVPGILHLADMYDVPMVIRKFVASMQFGKSEEQMSL</sequence>
<dbReference type="InterPro" id="IPR011333">
    <property type="entry name" value="SKP1/BTB/POZ_sf"/>
</dbReference>
<dbReference type="AlphaFoldDB" id="A0AAE9F8N7"/>
<evidence type="ECO:0000313" key="4">
    <source>
        <dbReference type="Proteomes" id="UP000829354"/>
    </source>
</evidence>
<protein>
    <recommendedName>
        <fullName evidence="2">BTB domain-containing protein</fullName>
    </recommendedName>
</protein>